<dbReference type="EMBL" id="LRPX01000083">
    <property type="protein sequence ID" value="KXA13113.1"/>
    <property type="molecule type" value="Genomic_DNA"/>
</dbReference>
<reference evidence="8" key="1">
    <citation type="submission" date="2016-01" db="EMBL/GenBank/DDBJ databases">
        <authorList>
            <person name="Mitreva M."/>
            <person name="Pepin K.H."/>
            <person name="Mihindukulasuriya K.A."/>
            <person name="Fulton R."/>
            <person name="Fronick C."/>
            <person name="O'Laughlin M."/>
            <person name="Miner T."/>
            <person name="Herter B."/>
            <person name="Rosa B.A."/>
            <person name="Cordes M."/>
            <person name="Tomlinson C."/>
            <person name="Wollam A."/>
            <person name="Palsikar V.B."/>
            <person name="Mardis E.R."/>
            <person name="Wilson R.K."/>
        </authorList>
    </citation>
    <scope>NUCLEOTIDE SEQUENCE [LARGE SCALE GENOMIC DNA]</scope>
    <source>
        <strain evidence="8">CMW8396</strain>
    </source>
</reference>
<evidence type="ECO:0000256" key="2">
    <source>
        <dbReference type="ARBA" id="ARBA00022475"/>
    </source>
</evidence>
<dbReference type="GO" id="GO:0005886">
    <property type="term" value="C:plasma membrane"/>
    <property type="evidence" value="ECO:0007669"/>
    <property type="project" value="UniProtKB-SubCell"/>
</dbReference>
<dbReference type="PANTHER" id="PTHR33931:SF5">
    <property type="entry name" value="UPF0299 MEMBRANE PROTEIN YOHJ"/>
    <property type="match status" value="1"/>
</dbReference>
<keyword evidence="4 6" id="KW-1133">Transmembrane helix</keyword>
<evidence type="ECO:0000313" key="7">
    <source>
        <dbReference type="EMBL" id="KXA13113.1"/>
    </source>
</evidence>
<evidence type="ECO:0000256" key="6">
    <source>
        <dbReference type="SAM" id="Phobius"/>
    </source>
</evidence>
<gene>
    <name evidence="7" type="ORF">HMPREF3206_01571</name>
</gene>
<organism evidence="7 8">
    <name type="scientific">Fusobacterium equinum</name>
    <dbReference type="NCBI Taxonomy" id="134605"/>
    <lineage>
        <taxon>Bacteria</taxon>
        <taxon>Fusobacteriati</taxon>
        <taxon>Fusobacteriota</taxon>
        <taxon>Fusobacteriia</taxon>
        <taxon>Fusobacteriales</taxon>
        <taxon>Fusobacteriaceae</taxon>
        <taxon>Fusobacterium</taxon>
    </lineage>
</organism>
<evidence type="ECO:0000256" key="5">
    <source>
        <dbReference type="ARBA" id="ARBA00023136"/>
    </source>
</evidence>
<name>A0A133NA63_9FUSO</name>
<evidence type="ECO:0000256" key="4">
    <source>
        <dbReference type="ARBA" id="ARBA00022989"/>
    </source>
</evidence>
<evidence type="ECO:0000313" key="8">
    <source>
        <dbReference type="Proteomes" id="UP000070617"/>
    </source>
</evidence>
<dbReference type="RefSeq" id="WP_008801801.1">
    <property type="nucleotide sequence ID" value="NZ_KQ956568.1"/>
</dbReference>
<dbReference type="AlphaFoldDB" id="A0A133NA63"/>
<sequence length="122" mass="13785">MLTEFLIITSLNYIGVVVAKILHLPIPGTIIGLILLFIFLATKQLKLERIEKISNFLLENMTILFLPPAINLIAAGSFLEGQILKIIFLMVATTFFTMGITGKVVQFLIEKKEERDERNHRG</sequence>
<keyword evidence="5 6" id="KW-0472">Membrane</keyword>
<dbReference type="Pfam" id="PF03788">
    <property type="entry name" value="LrgA"/>
    <property type="match status" value="1"/>
</dbReference>
<keyword evidence="8" id="KW-1185">Reference proteome</keyword>
<accession>A0A133NA63</accession>
<evidence type="ECO:0000256" key="1">
    <source>
        <dbReference type="ARBA" id="ARBA00004651"/>
    </source>
</evidence>
<keyword evidence="3 6" id="KW-0812">Transmembrane</keyword>
<feature type="transmembrane region" description="Helical" evidence="6">
    <location>
        <begin position="53"/>
        <end position="74"/>
    </location>
</feature>
<keyword evidence="2" id="KW-1003">Cell membrane</keyword>
<feature type="transmembrane region" description="Helical" evidence="6">
    <location>
        <begin position="86"/>
        <end position="109"/>
    </location>
</feature>
<dbReference type="PANTHER" id="PTHR33931">
    <property type="entry name" value="HOLIN-LIKE PROTEIN CIDA-RELATED"/>
    <property type="match status" value="1"/>
</dbReference>
<protein>
    <submittedName>
        <fullName evidence="7">LrgA family protein</fullName>
    </submittedName>
</protein>
<proteinExistence type="predicted"/>
<feature type="transmembrane region" description="Helical" evidence="6">
    <location>
        <begin position="21"/>
        <end position="41"/>
    </location>
</feature>
<dbReference type="InterPro" id="IPR005538">
    <property type="entry name" value="LrgA/CidA"/>
</dbReference>
<dbReference type="STRING" id="134605.HMPREF3206_01571"/>
<evidence type="ECO:0000256" key="3">
    <source>
        <dbReference type="ARBA" id="ARBA00022692"/>
    </source>
</evidence>
<comment type="subcellular location">
    <subcellularLocation>
        <location evidence="1">Cell membrane</location>
        <topology evidence="1">Multi-pass membrane protein</topology>
    </subcellularLocation>
</comment>
<dbReference type="PATRIC" id="fig|134605.3.peg.1550"/>
<dbReference type="Proteomes" id="UP000070617">
    <property type="component" value="Unassembled WGS sequence"/>
</dbReference>
<comment type="caution">
    <text evidence="7">The sequence shown here is derived from an EMBL/GenBank/DDBJ whole genome shotgun (WGS) entry which is preliminary data.</text>
</comment>